<dbReference type="SUPFAM" id="SSF56300">
    <property type="entry name" value="Metallo-dependent phosphatases"/>
    <property type="match status" value="1"/>
</dbReference>
<organism evidence="8 9">
    <name type="scientific">Acidipropionibacterium virtanenii</name>
    <dbReference type="NCBI Taxonomy" id="2057246"/>
    <lineage>
        <taxon>Bacteria</taxon>
        <taxon>Bacillati</taxon>
        <taxon>Actinomycetota</taxon>
        <taxon>Actinomycetes</taxon>
        <taxon>Propionibacteriales</taxon>
        <taxon>Propionibacteriaceae</taxon>
        <taxon>Acidipropionibacterium</taxon>
    </lineage>
</organism>
<evidence type="ECO:0000256" key="1">
    <source>
        <dbReference type="ARBA" id="ARBA00010555"/>
    </source>
</evidence>
<evidence type="ECO:0000313" key="8">
    <source>
        <dbReference type="EMBL" id="AXE37449.1"/>
    </source>
</evidence>
<evidence type="ECO:0000256" key="5">
    <source>
        <dbReference type="ARBA" id="ARBA00022839"/>
    </source>
</evidence>
<name>A0A344UQA1_9ACTN</name>
<feature type="domain" description="Calcineurin-like phosphoesterase" evidence="7">
    <location>
        <begin position="4"/>
        <end position="112"/>
    </location>
</feature>
<dbReference type="InterPro" id="IPR041796">
    <property type="entry name" value="Mre11_N"/>
</dbReference>
<dbReference type="InterPro" id="IPR004843">
    <property type="entry name" value="Calcineurin-like_PHP"/>
</dbReference>
<proteinExistence type="inferred from homology"/>
<feature type="region of interest" description="Disordered" evidence="6">
    <location>
        <begin position="378"/>
        <end position="398"/>
    </location>
</feature>
<dbReference type="PANTHER" id="PTHR30337">
    <property type="entry name" value="COMPONENT OF ATP-DEPENDENT DSDNA EXONUCLEASE"/>
    <property type="match status" value="1"/>
</dbReference>
<evidence type="ECO:0000256" key="2">
    <source>
        <dbReference type="ARBA" id="ARBA00013365"/>
    </source>
</evidence>
<keyword evidence="4" id="KW-0378">Hydrolase</keyword>
<keyword evidence="3" id="KW-0540">Nuclease</keyword>
<reference evidence="8 9" key="1">
    <citation type="submission" date="2017-12" db="EMBL/GenBank/DDBJ databases">
        <title>The whole genome sequence of the Acidipropionibacterium virtanenii sp. nov. type strain JS278.</title>
        <authorList>
            <person name="Laine P."/>
            <person name="Deptula P."/>
            <person name="Varmanen P."/>
            <person name="Auvinen P."/>
        </authorList>
    </citation>
    <scope>NUCLEOTIDE SEQUENCE [LARGE SCALE GENOMIC DNA]</scope>
    <source>
        <strain evidence="8 9">JS278</strain>
    </source>
</reference>
<dbReference type="CDD" id="cd00840">
    <property type="entry name" value="MPP_Mre11_N"/>
    <property type="match status" value="1"/>
</dbReference>
<gene>
    <name evidence="8" type="ORF">JS278_00252</name>
</gene>
<dbReference type="InterPro" id="IPR050535">
    <property type="entry name" value="DNA_Repair-Maintenance_Comp"/>
</dbReference>
<dbReference type="InterPro" id="IPR014577">
    <property type="entry name" value="UCP033093_metalloPase"/>
</dbReference>
<dbReference type="Proteomes" id="UP000251995">
    <property type="component" value="Chromosome"/>
</dbReference>
<evidence type="ECO:0000259" key="7">
    <source>
        <dbReference type="Pfam" id="PF00149"/>
    </source>
</evidence>
<dbReference type="PANTHER" id="PTHR30337:SF0">
    <property type="entry name" value="NUCLEASE SBCCD SUBUNIT D"/>
    <property type="match status" value="1"/>
</dbReference>
<dbReference type="InterPro" id="IPR029052">
    <property type="entry name" value="Metallo-depent_PP-like"/>
</dbReference>
<dbReference type="OrthoDB" id="9773856at2"/>
<evidence type="ECO:0000256" key="3">
    <source>
        <dbReference type="ARBA" id="ARBA00022722"/>
    </source>
</evidence>
<keyword evidence="9" id="KW-1185">Reference proteome</keyword>
<keyword evidence="5" id="KW-0269">Exonuclease</keyword>
<comment type="similarity">
    <text evidence="1">Belongs to the SbcD family.</text>
</comment>
<evidence type="ECO:0000256" key="4">
    <source>
        <dbReference type="ARBA" id="ARBA00022801"/>
    </source>
</evidence>
<evidence type="ECO:0000256" key="6">
    <source>
        <dbReference type="SAM" id="MobiDB-lite"/>
    </source>
</evidence>
<dbReference type="AlphaFoldDB" id="A0A344UQA1"/>
<evidence type="ECO:0000313" key="9">
    <source>
        <dbReference type="Proteomes" id="UP000251995"/>
    </source>
</evidence>
<dbReference type="KEGG" id="acij:JS278_00252"/>
<protein>
    <recommendedName>
        <fullName evidence="2">Nuclease SbcCD subunit D</fullName>
    </recommendedName>
</protein>
<accession>A0A344UQA1</accession>
<dbReference type="GO" id="GO:0004527">
    <property type="term" value="F:exonuclease activity"/>
    <property type="evidence" value="ECO:0007669"/>
    <property type="project" value="UniProtKB-KW"/>
</dbReference>
<dbReference type="Pfam" id="PF00149">
    <property type="entry name" value="Metallophos"/>
    <property type="match status" value="1"/>
</dbReference>
<dbReference type="PIRSF" id="PIRSF033093">
    <property type="entry name" value="UCP_ML1119"/>
    <property type="match status" value="1"/>
</dbReference>
<dbReference type="Gene3D" id="3.60.21.10">
    <property type="match status" value="1"/>
</dbReference>
<dbReference type="RefSeq" id="WP_114043603.1">
    <property type="nucleotide sequence ID" value="NZ_CP025198.1"/>
</dbReference>
<dbReference type="EMBL" id="CP025198">
    <property type="protein sequence ID" value="AXE37449.1"/>
    <property type="molecule type" value="Genomic_DNA"/>
</dbReference>
<sequence>MTVRFLHTSDWQLGMTRHYLAPRPGGEDDAQARFTADRIEAVRRIGEIARDQDCSFVVVAGDVFETQNVSRRVVALACEAMASIGLPVFLLPGNHDSLEPGCIWDQDLFTDRCPSNVTVLRDTEPIDVADGAQVVGAPLTSRHPSSDPIAPVIADLAPDGTTRILVGHGQLPGLSGQDSEETEVDATAIKEAVNSGAIRYAALGDRHIRWPEDPHAAIRYCGTHETTRFTDAGRGSVDVVEVSGGRVTATPHEVGRWLHARVSREMATDEDIDAMAAELSGFSDPTRTIVRYDLHGHLSVAQNARLEALLADRQEVFASLEPSADRHDLVVTPDGGDLDGMDLPGWAASAATELSEAAASSPTAIDALGLLRRLAMASPPGRAENPAGEEAHSGEAHR</sequence>
<feature type="compositionally biased region" description="Basic and acidic residues" evidence="6">
    <location>
        <begin position="389"/>
        <end position="398"/>
    </location>
</feature>